<dbReference type="OrthoDB" id="329835at2759"/>
<dbReference type="InterPro" id="IPR036291">
    <property type="entry name" value="NAD(P)-bd_dom_sf"/>
</dbReference>
<dbReference type="SUPFAM" id="SSF51735">
    <property type="entry name" value="NAD(P)-binding Rossmann-fold domains"/>
    <property type="match status" value="1"/>
</dbReference>
<evidence type="ECO:0000259" key="1">
    <source>
        <dbReference type="Pfam" id="PF07993"/>
    </source>
</evidence>
<evidence type="ECO:0000313" key="3">
    <source>
        <dbReference type="Proteomes" id="UP001152607"/>
    </source>
</evidence>
<dbReference type="Gene3D" id="3.40.50.720">
    <property type="entry name" value="NAD(P)-binding Rossmann-like Domain"/>
    <property type="match status" value="1"/>
</dbReference>
<accession>A0A9W4U3P5</accession>
<feature type="domain" description="Thioester reductase (TE)" evidence="1">
    <location>
        <begin position="18"/>
        <end position="97"/>
    </location>
</feature>
<dbReference type="AlphaFoldDB" id="A0A9W4U3P5"/>
<dbReference type="Proteomes" id="UP001152607">
    <property type="component" value="Unassembled WGS sequence"/>
</dbReference>
<dbReference type="Pfam" id="PF07993">
    <property type="entry name" value="NAD_binding_4"/>
    <property type="match status" value="1"/>
</dbReference>
<reference evidence="2" key="1">
    <citation type="submission" date="2023-01" db="EMBL/GenBank/DDBJ databases">
        <authorList>
            <person name="Van Ghelder C."/>
            <person name="Rancurel C."/>
        </authorList>
    </citation>
    <scope>NUCLEOTIDE SEQUENCE</scope>
    <source>
        <strain evidence="2">CNCM I-4278</strain>
    </source>
</reference>
<dbReference type="EMBL" id="CAOQHR010000001">
    <property type="protein sequence ID" value="CAI6287826.1"/>
    <property type="molecule type" value="Genomic_DNA"/>
</dbReference>
<sequence length="199" mass="21441">MGKLDTFSMAAFCPPTDGSDGYIASKWMAEQILEHFAKSEGIPVHIHRPTSITGDGTTDTDLMANILHYSRLMQAVPEFPDATGVCDLVPVEEVAEGILTQALGLGSDQVERLRGADRADVAVKASQIHLHSGKTQIPVDALDSYVKEVGGLQHLPQKVHLSDWITQAVERGLTESVASLLSTPEAARGHGMTIPRLHK</sequence>
<dbReference type="InterPro" id="IPR013120">
    <property type="entry name" value="FAR_NAD-bd"/>
</dbReference>
<name>A0A9W4U3P5_9PLEO</name>
<organism evidence="2 3">
    <name type="scientific">Periconia digitata</name>
    <dbReference type="NCBI Taxonomy" id="1303443"/>
    <lineage>
        <taxon>Eukaryota</taxon>
        <taxon>Fungi</taxon>
        <taxon>Dikarya</taxon>
        <taxon>Ascomycota</taxon>
        <taxon>Pezizomycotina</taxon>
        <taxon>Dothideomycetes</taxon>
        <taxon>Pleosporomycetidae</taxon>
        <taxon>Pleosporales</taxon>
        <taxon>Massarineae</taxon>
        <taxon>Periconiaceae</taxon>
        <taxon>Periconia</taxon>
    </lineage>
</organism>
<comment type="caution">
    <text evidence="2">The sequence shown here is derived from an EMBL/GenBank/DDBJ whole genome shotgun (WGS) entry which is preliminary data.</text>
</comment>
<evidence type="ECO:0000313" key="2">
    <source>
        <dbReference type="EMBL" id="CAI6287826.1"/>
    </source>
</evidence>
<keyword evidence="3" id="KW-1185">Reference proteome</keyword>
<protein>
    <recommendedName>
        <fullName evidence="1">Thioester reductase (TE) domain-containing protein</fullName>
    </recommendedName>
</protein>
<proteinExistence type="predicted"/>
<gene>
    <name evidence="2" type="ORF">PDIGIT_LOCUS2368</name>
</gene>